<feature type="domain" description="Ig-like" evidence="2">
    <location>
        <begin position="93"/>
        <end position="171"/>
    </location>
</feature>
<dbReference type="Ensembl" id="ENSMAMT00000021651.2">
    <property type="protein sequence ID" value="ENSMAMP00000021109.2"/>
    <property type="gene ID" value="ENSMAMG00000014162.2"/>
</dbReference>
<dbReference type="Gene3D" id="2.60.40.10">
    <property type="entry name" value="Immunoglobulins"/>
    <property type="match status" value="1"/>
</dbReference>
<evidence type="ECO:0000256" key="1">
    <source>
        <dbReference type="ARBA" id="ARBA00023180"/>
    </source>
</evidence>
<reference evidence="3" key="2">
    <citation type="submission" date="2025-09" db="UniProtKB">
        <authorList>
            <consortium name="Ensembl"/>
        </authorList>
    </citation>
    <scope>IDENTIFICATION</scope>
</reference>
<dbReference type="Proteomes" id="UP000261640">
    <property type="component" value="Unplaced"/>
</dbReference>
<accession>A0A3Q3MJL5</accession>
<dbReference type="GO" id="GO:0006955">
    <property type="term" value="P:immune response"/>
    <property type="evidence" value="ECO:0007669"/>
    <property type="project" value="TreeGrafter"/>
</dbReference>
<proteinExistence type="predicted"/>
<dbReference type="Gene3D" id="3.30.500.10">
    <property type="entry name" value="MHC class I-like antigen recognition-like"/>
    <property type="match status" value="1"/>
</dbReference>
<protein>
    <recommendedName>
        <fullName evidence="2">Ig-like domain-containing protein</fullName>
    </recommendedName>
</protein>
<dbReference type="GeneTree" id="ENSGT01120000271828"/>
<dbReference type="AlphaFoldDB" id="A0A3Q3MJL5"/>
<dbReference type="PANTHER" id="PTHR16675:SF237">
    <property type="entry name" value="MHC CLASS I ANTIGEN TRANSCRIPT VARIANT 1-RELATED"/>
    <property type="match status" value="1"/>
</dbReference>
<dbReference type="GO" id="GO:0005615">
    <property type="term" value="C:extracellular space"/>
    <property type="evidence" value="ECO:0007669"/>
    <property type="project" value="TreeGrafter"/>
</dbReference>
<organism evidence="3 4">
    <name type="scientific">Mastacembelus armatus</name>
    <name type="common">zig-zag eel</name>
    <dbReference type="NCBI Taxonomy" id="205130"/>
    <lineage>
        <taxon>Eukaryota</taxon>
        <taxon>Metazoa</taxon>
        <taxon>Chordata</taxon>
        <taxon>Craniata</taxon>
        <taxon>Vertebrata</taxon>
        <taxon>Euteleostomi</taxon>
        <taxon>Actinopterygii</taxon>
        <taxon>Neopterygii</taxon>
        <taxon>Teleostei</taxon>
        <taxon>Neoteleostei</taxon>
        <taxon>Acanthomorphata</taxon>
        <taxon>Anabantaria</taxon>
        <taxon>Synbranchiformes</taxon>
        <taxon>Mastacembelidae</taxon>
        <taxon>Mastacembelus</taxon>
    </lineage>
</organism>
<evidence type="ECO:0000313" key="3">
    <source>
        <dbReference type="Ensembl" id="ENSMAMP00000021109.2"/>
    </source>
</evidence>
<reference evidence="3" key="1">
    <citation type="submission" date="2025-08" db="UniProtKB">
        <authorList>
            <consortium name="Ensembl"/>
        </authorList>
    </citation>
    <scope>IDENTIFICATION</scope>
</reference>
<dbReference type="Pfam" id="PF00129">
    <property type="entry name" value="MHC_I"/>
    <property type="match status" value="1"/>
</dbReference>
<dbReference type="SMART" id="SM00407">
    <property type="entry name" value="IGc1"/>
    <property type="match status" value="1"/>
</dbReference>
<dbReference type="InterPro" id="IPR011161">
    <property type="entry name" value="MHC_I-like_Ag-recog"/>
</dbReference>
<sequence length="248" mass="28387">MFHSEIRTIYLIMILKTKIITSSHSLKYFYTGSSGVSNFPEFVTVGLVDDVQIDYYDSDTRREVPKQDWMSKVIADDPQYLERNTEIYLGNQPSFKVSVHPISTTPSSPVSCHATGFYPDKADLFWRKDGEQLHEDVDHGEILPNKDGTFQMRVDLNLSSVRPEDWSRYDCVFQLSGESFFLLFKVKVLSTVSPRVTVTNMWDKPAQTLAQTTNPDQDQQTEVQSLLYSRNSNDLNSEFTRVSQVASV</sequence>
<dbReference type="PANTHER" id="PTHR16675">
    <property type="entry name" value="MHC CLASS I-RELATED"/>
    <property type="match status" value="1"/>
</dbReference>
<dbReference type="PROSITE" id="PS50835">
    <property type="entry name" value="IG_LIKE"/>
    <property type="match status" value="1"/>
</dbReference>
<dbReference type="SUPFAM" id="SSF48726">
    <property type="entry name" value="Immunoglobulin"/>
    <property type="match status" value="1"/>
</dbReference>
<dbReference type="SUPFAM" id="SSF54452">
    <property type="entry name" value="MHC antigen-recognition domain"/>
    <property type="match status" value="1"/>
</dbReference>
<name>A0A3Q3MJL5_9TELE</name>
<dbReference type="InParanoid" id="A0A3Q3MJL5"/>
<dbReference type="InterPro" id="IPR003597">
    <property type="entry name" value="Ig_C1-set"/>
</dbReference>
<dbReference type="InterPro" id="IPR013783">
    <property type="entry name" value="Ig-like_fold"/>
</dbReference>
<dbReference type="InterPro" id="IPR037055">
    <property type="entry name" value="MHC_I-like_Ag-recog_sf"/>
</dbReference>
<dbReference type="InterPro" id="IPR011162">
    <property type="entry name" value="MHC_I/II-like_Ag-recog"/>
</dbReference>
<evidence type="ECO:0000259" key="2">
    <source>
        <dbReference type="PROSITE" id="PS50835"/>
    </source>
</evidence>
<keyword evidence="1" id="KW-0325">Glycoprotein</keyword>
<dbReference type="InterPro" id="IPR036179">
    <property type="entry name" value="Ig-like_dom_sf"/>
</dbReference>
<dbReference type="InterPro" id="IPR050208">
    <property type="entry name" value="MHC_class-I_related"/>
</dbReference>
<dbReference type="GO" id="GO:0009897">
    <property type="term" value="C:external side of plasma membrane"/>
    <property type="evidence" value="ECO:0007669"/>
    <property type="project" value="TreeGrafter"/>
</dbReference>
<dbReference type="InterPro" id="IPR007110">
    <property type="entry name" value="Ig-like_dom"/>
</dbReference>
<dbReference type="Pfam" id="PF07654">
    <property type="entry name" value="C1-set"/>
    <property type="match status" value="1"/>
</dbReference>
<dbReference type="STRING" id="205130.ENSMAMP00000021109"/>
<evidence type="ECO:0000313" key="4">
    <source>
        <dbReference type="Proteomes" id="UP000261640"/>
    </source>
</evidence>
<keyword evidence="4" id="KW-1185">Reference proteome</keyword>